<dbReference type="AlphaFoldDB" id="A0A5B7ILV2"/>
<reference evidence="2 3" key="1">
    <citation type="submission" date="2019-05" db="EMBL/GenBank/DDBJ databases">
        <title>Another draft genome of Portunus trituberculatus and its Hox gene families provides insights of decapod evolution.</title>
        <authorList>
            <person name="Jeong J.-H."/>
            <person name="Song I."/>
            <person name="Kim S."/>
            <person name="Choi T."/>
            <person name="Kim D."/>
            <person name="Ryu S."/>
            <person name="Kim W."/>
        </authorList>
    </citation>
    <scope>NUCLEOTIDE SEQUENCE [LARGE SCALE GENOMIC DNA]</scope>
    <source>
        <tissue evidence="2">Muscle</tissue>
    </source>
</reference>
<protein>
    <submittedName>
        <fullName evidence="2">Uncharacterized protein</fullName>
    </submittedName>
</protein>
<sequence>MLRVSRRGWLPRGHSRCEVPGACAGVRHERGVNRVMADNCLQPLQDLSPPARSTARPTANPTAGSLAPRKTACGRNG</sequence>
<accession>A0A5B7ILV2</accession>
<feature type="region of interest" description="Disordered" evidence="1">
    <location>
        <begin position="43"/>
        <end position="77"/>
    </location>
</feature>
<evidence type="ECO:0000313" key="3">
    <source>
        <dbReference type="Proteomes" id="UP000324222"/>
    </source>
</evidence>
<comment type="caution">
    <text evidence="2">The sequence shown here is derived from an EMBL/GenBank/DDBJ whole genome shotgun (WGS) entry which is preliminary data.</text>
</comment>
<organism evidence="2 3">
    <name type="scientific">Portunus trituberculatus</name>
    <name type="common">Swimming crab</name>
    <name type="synonym">Neptunus trituberculatus</name>
    <dbReference type="NCBI Taxonomy" id="210409"/>
    <lineage>
        <taxon>Eukaryota</taxon>
        <taxon>Metazoa</taxon>
        <taxon>Ecdysozoa</taxon>
        <taxon>Arthropoda</taxon>
        <taxon>Crustacea</taxon>
        <taxon>Multicrustacea</taxon>
        <taxon>Malacostraca</taxon>
        <taxon>Eumalacostraca</taxon>
        <taxon>Eucarida</taxon>
        <taxon>Decapoda</taxon>
        <taxon>Pleocyemata</taxon>
        <taxon>Brachyura</taxon>
        <taxon>Eubrachyura</taxon>
        <taxon>Portunoidea</taxon>
        <taxon>Portunidae</taxon>
        <taxon>Portuninae</taxon>
        <taxon>Portunus</taxon>
    </lineage>
</organism>
<gene>
    <name evidence="2" type="ORF">E2C01_076369</name>
</gene>
<proteinExistence type="predicted"/>
<evidence type="ECO:0000256" key="1">
    <source>
        <dbReference type="SAM" id="MobiDB-lite"/>
    </source>
</evidence>
<evidence type="ECO:0000313" key="2">
    <source>
        <dbReference type="EMBL" id="MPC81738.1"/>
    </source>
</evidence>
<dbReference type="EMBL" id="VSRR010057837">
    <property type="protein sequence ID" value="MPC81738.1"/>
    <property type="molecule type" value="Genomic_DNA"/>
</dbReference>
<keyword evidence="3" id="KW-1185">Reference proteome</keyword>
<name>A0A5B7ILV2_PORTR</name>
<dbReference type="Proteomes" id="UP000324222">
    <property type="component" value="Unassembled WGS sequence"/>
</dbReference>